<evidence type="ECO:0000313" key="7">
    <source>
        <dbReference type="Proteomes" id="UP000598146"/>
    </source>
</evidence>
<dbReference type="Pfam" id="PF00710">
    <property type="entry name" value="Asparaginase"/>
    <property type="match status" value="1"/>
</dbReference>
<feature type="domain" description="L-asparaginase N-terminal" evidence="4">
    <location>
        <begin position="2"/>
        <end position="187"/>
    </location>
</feature>
<dbReference type="Gene3D" id="3.40.50.1170">
    <property type="entry name" value="L-asparaginase, N-terminal domain"/>
    <property type="match status" value="1"/>
</dbReference>
<evidence type="ECO:0000313" key="6">
    <source>
        <dbReference type="EMBL" id="MBG0563840.1"/>
    </source>
</evidence>
<dbReference type="GO" id="GO:0006528">
    <property type="term" value="P:asparagine metabolic process"/>
    <property type="evidence" value="ECO:0007669"/>
    <property type="project" value="InterPro"/>
</dbReference>
<gene>
    <name evidence="6" type="ORF">I4J89_20555</name>
</gene>
<organism evidence="6 7">
    <name type="scientific">Actinoplanes aureus</name>
    <dbReference type="NCBI Taxonomy" id="2792083"/>
    <lineage>
        <taxon>Bacteria</taxon>
        <taxon>Bacillati</taxon>
        <taxon>Actinomycetota</taxon>
        <taxon>Actinomycetes</taxon>
        <taxon>Micromonosporales</taxon>
        <taxon>Micromonosporaceae</taxon>
        <taxon>Actinoplanes</taxon>
    </lineage>
</organism>
<dbReference type="InterPro" id="IPR036152">
    <property type="entry name" value="Asp/glu_Ase-like_sf"/>
</dbReference>
<dbReference type="PIRSF" id="PIRSF001220">
    <property type="entry name" value="L-ASNase_gatD"/>
    <property type="match status" value="1"/>
</dbReference>
<dbReference type="PROSITE" id="PS51732">
    <property type="entry name" value="ASN_GLN_ASE_3"/>
    <property type="match status" value="1"/>
</dbReference>
<sequence>MLVIGLGGTIAMTGTAGVSPSLSAHDLVDAVPGLAGVDADLDVHTFRSRPGASLTADDVRELAGLLTEGFAGGADGAVVTQGTDTIEETAYVLDLLHRADQPIVVTGAMRNPTLAGADGPANLLASVTVAASRYARGIGCLVVIADEIHAAARVRKRHTTSPAAFVSPDGGPLGYLAEGQVRIVNRPSHRYALPVPRSDRPLPPVGLYTATLGDDGSLLPVLADRLAGLVIAGFGVGHVPETWVTHLQHAAARIPVVLASRTGAGSIATGIYGFPGSERDLLQRGLIPAGMLDAYKARLLLQFLLTTTTDRGALVAAFAEATTP</sequence>
<dbReference type="PRINTS" id="PR00139">
    <property type="entry name" value="ASNGLNASE"/>
</dbReference>
<dbReference type="InterPro" id="IPR027474">
    <property type="entry name" value="L-asparaginase_N"/>
</dbReference>
<dbReference type="CDD" id="cd08964">
    <property type="entry name" value="L-asparaginase_II"/>
    <property type="match status" value="1"/>
</dbReference>
<protein>
    <submittedName>
        <fullName evidence="6">Asparaginase</fullName>
    </submittedName>
</protein>
<evidence type="ECO:0000256" key="1">
    <source>
        <dbReference type="ARBA" id="ARBA00010518"/>
    </source>
</evidence>
<dbReference type="InterPro" id="IPR040919">
    <property type="entry name" value="Asparaginase_C"/>
</dbReference>
<dbReference type="Gene3D" id="3.40.50.40">
    <property type="match status" value="1"/>
</dbReference>
<feature type="active site" description="O-isoaspartyl threonine intermediate" evidence="3">
    <location>
        <position position="9"/>
    </location>
</feature>
<evidence type="ECO:0000256" key="2">
    <source>
        <dbReference type="ARBA" id="ARBA00022801"/>
    </source>
</evidence>
<dbReference type="SUPFAM" id="SSF53774">
    <property type="entry name" value="Glutaminase/Asparaginase"/>
    <property type="match status" value="1"/>
</dbReference>
<reference evidence="6" key="1">
    <citation type="submission" date="2020-11" db="EMBL/GenBank/DDBJ databases">
        <title>Isolation and identification of active actinomycetes.</title>
        <authorList>
            <person name="Sun X."/>
        </authorList>
    </citation>
    <scope>NUCLEOTIDE SEQUENCE</scope>
    <source>
        <strain evidence="6">NEAU-A11</strain>
    </source>
</reference>
<feature type="domain" description="Asparaginase/glutaminase C-terminal" evidence="5">
    <location>
        <begin position="205"/>
        <end position="318"/>
    </location>
</feature>
<dbReference type="Pfam" id="PF17763">
    <property type="entry name" value="Asparaginase_C"/>
    <property type="match status" value="1"/>
</dbReference>
<comment type="similarity">
    <text evidence="1">Belongs to the asparaginase 1 family.</text>
</comment>
<evidence type="ECO:0000259" key="5">
    <source>
        <dbReference type="Pfam" id="PF17763"/>
    </source>
</evidence>
<dbReference type="SFLD" id="SFLDS00057">
    <property type="entry name" value="Glutaminase/Asparaginase"/>
    <property type="match status" value="1"/>
</dbReference>
<dbReference type="InterPro" id="IPR004550">
    <property type="entry name" value="AsnASE_II"/>
</dbReference>
<dbReference type="Proteomes" id="UP000598146">
    <property type="component" value="Unassembled WGS sequence"/>
</dbReference>
<evidence type="ECO:0000256" key="3">
    <source>
        <dbReference type="PIRSR" id="PIRSR001220-1"/>
    </source>
</evidence>
<dbReference type="PIRSF" id="PIRSF500176">
    <property type="entry name" value="L_ASNase"/>
    <property type="match status" value="1"/>
</dbReference>
<dbReference type="EMBL" id="JADQTO010000009">
    <property type="protein sequence ID" value="MBG0563840.1"/>
    <property type="molecule type" value="Genomic_DNA"/>
</dbReference>
<dbReference type="SMART" id="SM00870">
    <property type="entry name" value="Asparaginase"/>
    <property type="match status" value="1"/>
</dbReference>
<dbReference type="PANTHER" id="PTHR11707">
    <property type="entry name" value="L-ASPARAGINASE"/>
    <property type="match status" value="1"/>
</dbReference>
<proteinExistence type="inferred from homology"/>
<dbReference type="GO" id="GO:0004067">
    <property type="term" value="F:asparaginase activity"/>
    <property type="evidence" value="ECO:0007669"/>
    <property type="project" value="UniProtKB-UniRule"/>
</dbReference>
<dbReference type="InterPro" id="IPR037152">
    <property type="entry name" value="L-asparaginase_N_sf"/>
</dbReference>
<comment type="caution">
    <text evidence="6">The sequence shown here is derived from an EMBL/GenBank/DDBJ whole genome shotgun (WGS) entry which is preliminary data.</text>
</comment>
<dbReference type="InterPro" id="IPR027473">
    <property type="entry name" value="L-asparaginase_C"/>
</dbReference>
<keyword evidence="2" id="KW-0378">Hydrolase</keyword>
<dbReference type="AlphaFoldDB" id="A0A931C5M1"/>
<dbReference type="InterPro" id="IPR006034">
    <property type="entry name" value="Asparaginase/glutaminase-like"/>
</dbReference>
<keyword evidence="7" id="KW-1185">Reference proteome</keyword>
<evidence type="ECO:0000259" key="4">
    <source>
        <dbReference type="Pfam" id="PF00710"/>
    </source>
</evidence>
<name>A0A931C5M1_9ACTN</name>
<accession>A0A931C5M1</accession>
<dbReference type="PANTHER" id="PTHR11707:SF28">
    <property type="entry name" value="60 KDA LYSOPHOSPHOLIPASE"/>
    <property type="match status" value="1"/>
</dbReference>